<gene>
    <name evidence="2" type="ORF">Vbra_20409</name>
</gene>
<evidence type="ECO:0000313" key="3">
    <source>
        <dbReference type="Proteomes" id="UP000041254"/>
    </source>
</evidence>
<accession>A0A0G4EK56</accession>
<evidence type="ECO:0000256" key="1">
    <source>
        <dbReference type="SAM" id="MobiDB-lite"/>
    </source>
</evidence>
<organism evidence="2 3">
    <name type="scientific">Vitrella brassicaformis (strain CCMP3155)</name>
    <dbReference type="NCBI Taxonomy" id="1169540"/>
    <lineage>
        <taxon>Eukaryota</taxon>
        <taxon>Sar</taxon>
        <taxon>Alveolata</taxon>
        <taxon>Colpodellida</taxon>
        <taxon>Vitrellaceae</taxon>
        <taxon>Vitrella</taxon>
    </lineage>
</organism>
<dbReference type="AlphaFoldDB" id="A0A0G4EK56"/>
<dbReference type="EMBL" id="CDMY01000246">
    <property type="protein sequence ID" value="CEL96791.1"/>
    <property type="molecule type" value="Genomic_DNA"/>
</dbReference>
<protein>
    <submittedName>
        <fullName evidence="2">Uncharacterized protein</fullName>
    </submittedName>
</protein>
<dbReference type="Proteomes" id="UP000041254">
    <property type="component" value="Unassembled WGS sequence"/>
</dbReference>
<reference evidence="2 3" key="1">
    <citation type="submission" date="2014-11" db="EMBL/GenBank/DDBJ databases">
        <authorList>
            <person name="Zhu J."/>
            <person name="Qi W."/>
            <person name="Song R."/>
        </authorList>
    </citation>
    <scope>NUCLEOTIDE SEQUENCE [LARGE SCALE GENOMIC DNA]</scope>
</reference>
<dbReference type="OrthoDB" id="550575at2759"/>
<dbReference type="PhylomeDB" id="A0A0G4EK56"/>
<feature type="region of interest" description="Disordered" evidence="1">
    <location>
        <begin position="220"/>
        <end position="248"/>
    </location>
</feature>
<dbReference type="VEuPathDB" id="CryptoDB:Vbra_20409"/>
<feature type="compositionally biased region" description="Basic and acidic residues" evidence="1">
    <location>
        <begin position="220"/>
        <end position="230"/>
    </location>
</feature>
<name>A0A0G4EK56_VITBC</name>
<dbReference type="InParanoid" id="A0A0G4EK56"/>
<evidence type="ECO:0000313" key="2">
    <source>
        <dbReference type="EMBL" id="CEL96791.1"/>
    </source>
</evidence>
<keyword evidence="3" id="KW-1185">Reference proteome</keyword>
<proteinExistence type="predicted"/>
<sequence>MDANEQRQLREDAQLASESLKRLMQLQTKVNEHLTQIKQRTEPANNDTVASTRELRVHLSLLTAQCNAAATQLSTVEPLLATAVDALIATAAEPPAEAPVDTVEEQPQAAPAERSYRLIYESGQLPINIGPARLRLSRDELSNVLGHLQPWELARHCRPLGTTLYHQSAANYTNLVIDCKDDKARRMWGTMPLAVAQRWGKRATNVALVEGHAVGRAEIAEKKRREREGGEGTAAAAAEQDDDGSWSADEGTLEVLSFEEVELDDSIRNDIPYPPPSSALPAAPSAPVHLPALKTVDNIPGVCLSAREGRQWLTPAVKTLIIRDLSAEVEGARAWVGDFEAIEVLELRWDDDDAASVLSALPADGKSLAALRTLRGVEMDSSPADIDRLREVLVARGVSRSLRELEIDQATGRRYWNRLQNTAQLVDAVAHPEALSQPIMRECDRDGQIDAEILSRSSSTGTPTVQKLVGELAKTAHIVAYRGFDEAVPAVITDDTFPAAHTLLLLNVALDDEAKKERAVEIASHMPNLSHIKGSDGDGQLLNAPAGDVWMFLERLQAALVSKGRERSLAVDLNPLTNEFADDHQSPCLWGRRTNDKLPPIEDVTIHVHGGVEDDELETFYLRVMASVASFSNELKGHKKTIVEFEDENGVRTDFERRFLAEQASLNFSGGPYKLSFDGDGLVVERRT</sequence>